<reference evidence="5" key="1">
    <citation type="submission" date="2023-06" db="EMBL/GenBank/DDBJ databases">
        <authorList>
            <person name="Zhang S."/>
        </authorList>
    </citation>
    <scope>NUCLEOTIDE SEQUENCE</scope>
    <source>
        <strain evidence="5">SG2303</strain>
    </source>
</reference>
<dbReference type="PANTHER" id="PTHR43201">
    <property type="entry name" value="ACYL-COA SYNTHETASE"/>
    <property type="match status" value="1"/>
</dbReference>
<dbReference type="Pfam" id="PF13193">
    <property type="entry name" value="AMP-binding_C"/>
    <property type="match status" value="1"/>
</dbReference>
<accession>A0ABT7XJF2</accession>
<dbReference type="PROSITE" id="PS00455">
    <property type="entry name" value="AMP_BINDING"/>
    <property type="match status" value="1"/>
</dbReference>
<evidence type="ECO:0000313" key="6">
    <source>
        <dbReference type="Proteomes" id="UP001168540"/>
    </source>
</evidence>
<dbReference type="InterPro" id="IPR045851">
    <property type="entry name" value="AMP-bd_C_sf"/>
</dbReference>
<organism evidence="5 6">
    <name type="scientific">Crenobacter oryzisoli</name>
    <dbReference type="NCBI Taxonomy" id="3056844"/>
    <lineage>
        <taxon>Bacteria</taxon>
        <taxon>Pseudomonadati</taxon>
        <taxon>Pseudomonadota</taxon>
        <taxon>Betaproteobacteria</taxon>
        <taxon>Neisseriales</taxon>
        <taxon>Neisseriaceae</taxon>
        <taxon>Crenobacter</taxon>
    </lineage>
</organism>
<dbReference type="InterPro" id="IPR025110">
    <property type="entry name" value="AMP-bd_C"/>
</dbReference>
<sequence>MTDILPAIPTIPRLLEQSARRYANSVAIEDGDLKLSYADLHLVAKIAARALMALGVEQGERVAIWAPNLHEWIVSALGIHLAGGVLVPINTRLKGAEAADILARSGVRVLISIGDFLGVHYPDMLAEHAIPSLEHVVVLRSARAGQTSWQSFMTLAEGVPEAMQQQRSAAVAAESPSDLLFTSGTTGRPKGVVTAHGQNLAAFAAWSDIVRLQAGDRYLIVNPFFHAFGYKAGWLAALIRGATILPHQQFDAQAVLRRIATDHVSFLPGSPTLYLSLLAHPQLGEFDLSSLRIAVTGAANVAPELVQRMRQELGFESVFTAYGLTECCGLATVCRPEDDVQTIATTCGRPLPGVELRCVDGDGNSVAAGTPGEVLIRGFNVMQGYFDDEAATREAVDRDGWLHTGDVGIVDERGNLRITDRLKDMFIAGGFNCYPAEIENLISSHPAVAQVAVVGVPDERLGEVGKAYVVLRTGASLSSESFIDWCREHMANYKVPRAVAFVAALPLNASGKVMKQALREVAAR</sequence>
<dbReference type="SUPFAM" id="SSF56801">
    <property type="entry name" value="Acetyl-CoA synthetase-like"/>
    <property type="match status" value="1"/>
</dbReference>
<name>A0ABT7XJF2_9NEIS</name>
<comment type="caution">
    <text evidence="5">The sequence shown here is derived from an EMBL/GenBank/DDBJ whole genome shotgun (WGS) entry which is preliminary data.</text>
</comment>
<evidence type="ECO:0000313" key="5">
    <source>
        <dbReference type="EMBL" id="MDN0073900.1"/>
    </source>
</evidence>
<dbReference type="InterPro" id="IPR000873">
    <property type="entry name" value="AMP-dep_synth/lig_dom"/>
</dbReference>
<protein>
    <submittedName>
        <fullName evidence="5">FadD3 family acyl-CoA ligase</fullName>
    </submittedName>
</protein>
<dbReference type="Gene3D" id="3.40.50.12780">
    <property type="entry name" value="N-terminal domain of ligase-like"/>
    <property type="match status" value="1"/>
</dbReference>
<dbReference type="Gene3D" id="3.30.300.30">
    <property type="match status" value="1"/>
</dbReference>
<evidence type="ECO:0000259" key="3">
    <source>
        <dbReference type="Pfam" id="PF00501"/>
    </source>
</evidence>
<feature type="domain" description="AMP-dependent synthetase/ligase" evidence="3">
    <location>
        <begin position="15"/>
        <end position="386"/>
    </location>
</feature>
<dbReference type="Pfam" id="PF00501">
    <property type="entry name" value="AMP-binding"/>
    <property type="match status" value="1"/>
</dbReference>
<dbReference type="EMBL" id="JAUEDK010000004">
    <property type="protein sequence ID" value="MDN0073900.1"/>
    <property type="molecule type" value="Genomic_DNA"/>
</dbReference>
<dbReference type="GO" id="GO:0016874">
    <property type="term" value="F:ligase activity"/>
    <property type="evidence" value="ECO:0007669"/>
    <property type="project" value="UniProtKB-KW"/>
</dbReference>
<dbReference type="RefSeq" id="WP_289828448.1">
    <property type="nucleotide sequence ID" value="NZ_JAUEDK010000004.1"/>
</dbReference>
<comment type="similarity">
    <text evidence="1">Belongs to the ATP-dependent AMP-binding enzyme family.</text>
</comment>
<evidence type="ECO:0000256" key="2">
    <source>
        <dbReference type="ARBA" id="ARBA00022598"/>
    </source>
</evidence>
<dbReference type="Proteomes" id="UP001168540">
    <property type="component" value="Unassembled WGS sequence"/>
</dbReference>
<gene>
    <name evidence="5" type="ORF">QU481_03210</name>
</gene>
<keyword evidence="6" id="KW-1185">Reference proteome</keyword>
<evidence type="ECO:0000256" key="1">
    <source>
        <dbReference type="ARBA" id="ARBA00006432"/>
    </source>
</evidence>
<proteinExistence type="inferred from homology"/>
<feature type="domain" description="AMP-binding enzyme C-terminal" evidence="4">
    <location>
        <begin position="437"/>
        <end position="512"/>
    </location>
</feature>
<dbReference type="InterPro" id="IPR042099">
    <property type="entry name" value="ANL_N_sf"/>
</dbReference>
<dbReference type="NCBIfam" id="NF005801">
    <property type="entry name" value="PRK07656.1"/>
    <property type="match status" value="1"/>
</dbReference>
<keyword evidence="2 5" id="KW-0436">Ligase</keyword>
<evidence type="ECO:0000259" key="4">
    <source>
        <dbReference type="Pfam" id="PF13193"/>
    </source>
</evidence>
<dbReference type="PANTHER" id="PTHR43201:SF5">
    <property type="entry name" value="MEDIUM-CHAIN ACYL-COA LIGASE ACSF2, MITOCHONDRIAL"/>
    <property type="match status" value="1"/>
</dbReference>
<dbReference type="InterPro" id="IPR020845">
    <property type="entry name" value="AMP-binding_CS"/>
</dbReference>